<name>A0A0F9JKE7_9ZZZZ</name>
<protein>
    <submittedName>
        <fullName evidence="1">Uncharacterized protein</fullName>
    </submittedName>
</protein>
<dbReference type="EMBL" id="LAZR01016045">
    <property type="protein sequence ID" value="KKM06221.1"/>
    <property type="molecule type" value="Genomic_DNA"/>
</dbReference>
<accession>A0A0F9JKE7</accession>
<reference evidence="1" key="1">
    <citation type="journal article" date="2015" name="Nature">
        <title>Complex archaea that bridge the gap between prokaryotes and eukaryotes.</title>
        <authorList>
            <person name="Spang A."/>
            <person name="Saw J.H."/>
            <person name="Jorgensen S.L."/>
            <person name="Zaremba-Niedzwiedzka K."/>
            <person name="Martijn J."/>
            <person name="Lind A.E."/>
            <person name="van Eijk R."/>
            <person name="Schleper C."/>
            <person name="Guy L."/>
            <person name="Ettema T.J."/>
        </authorList>
    </citation>
    <scope>NUCLEOTIDE SEQUENCE</scope>
</reference>
<comment type="caution">
    <text evidence="1">The sequence shown here is derived from an EMBL/GenBank/DDBJ whole genome shotgun (WGS) entry which is preliminary data.</text>
</comment>
<dbReference type="AlphaFoldDB" id="A0A0F9JKE7"/>
<proteinExistence type="predicted"/>
<sequence>MMENKEASHEHGYEWNSYCAAHVCSCGDHKFIDRCWCGWSKTSPGRGYQELAEMGENMEGLP</sequence>
<gene>
    <name evidence="1" type="ORF">LCGC14_1746150</name>
</gene>
<evidence type="ECO:0000313" key="1">
    <source>
        <dbReference type="EMBL" id="KKM06221.1"/>
    </source>
</evidence>
<organism evidence="1">
    <name type="scientific">marine sediment metagenome</name>
    <dbReference type="NCBI Taxonomy" id="412755"/>
    <lineage>
        <taxon>unclassified sequences</taxon>
        <taxon>metagenomes</taxon>
        <taxon>ecological metagenomes</taxon>
    </lineage>
</organism>